<keyword evidence="7" id="KW-0653">Protein transport</keyword>
<keyword evidence="10" id="KW-1185">Reference proteome</keyword>
<dbReference type="Pfam" id="PF02472">
    <property type="entry name" value="ExbD"/>
    <property type="match status" value="1"/>
</dbReference>
<dbReference type="Proteomes" id="UP000005870">
    <property type="component" value="Chromosome"/>
</dbReference>
<keyword evidence="5 8" id="KW-1133">Transmembrane helix</keyword>
<sequence>MRWKRATPPPRGPKPELRRMRIRDDRAHDEPEINLIPLIDVILVLVIFFVITTTFDARSTLQLQLPSASQQASEAPARALSVLVNAEGRYFVGDSEVLRTDVDALKQAIAQAAGNDRDRPVMLRADARTPHQAVVTALDALAQLNFKRVSIATAPEPAK</sequence>
<protein>
    <submittedName>
        <fullName evidence="9">Biopolymer transport protein</fullName>
    </submittedName>
</protein>
<dbReference type="InterPro" id="IPR003400">
    <property type="entry name" value="ExbD"/>
</dbReference>
<evidence type="ECO:0000256" key="2">
    <source>
        <dbReference type="ARBA" id="ARBA00005811"/>
    </source>
</evidence>
<dbReference type="eggNOG" id="COG0848">
    <property type="taxonomic scope" value="Bacteria"/>
</dbReference>
<accession>G7UWG0</accession>
<keyword evidence="6 8" id="KW-0472">Membrane</keyword>
<evidence type="ECO:0000256" key="3">
    <source>
        <dbReference type="ARBA" id="ARBA00022475"/>
    </source>
</evidence>
<name>G7UWG0_PSEUP</name>
<dbReference type="GO" id="GO:0005886">
    <property type="term" value="C:plasma membrane"/>
    <property type="evidence" value="ECO:0007669"/>
    <property type="project" value="UniProtKB-SubCell"/>
</dbReference>
<evidence type="ECO:0000256" key="5">
    <source>
        <dbReference type="ARBA" id="ARBA00022989"/>
    </source>
</evidence>
<evidence type="ECO:0000256" key="4">
    <source>
        <dbReference type="ARBA" id="ARBA00022692"/>
    </source>
</evidence>
<dbReference type="KEGG" id="psd:DSC_09085"/>
<dbReference type="PANTHER" id="PTHR30558:SF3">
    <property type="entry name" value="BIOPOLYMER TRANSPORT PROTEIN EXBD-RELATED"/>
    <property type="match status" value="1"/>
</dbReference>
<evidence type="ECO:0000256" key="7">
    <source>
        <dbReference type="RuleBase" id="RU003879"/>
    </source>
</evidence>
<evidence type="ECO:0000313" key="10">
    <source>
        <dbReference type="Proteomes" id="UP000005870"/>
    </source>
</evidence>
<comment type="similarity">
    <text evidence="2 7">Belongs to the ExbD/TolR family.</text>
</comment>
<feature type="transmembrane region" description="Helical" evidence="8">
    <location>
        <begin position="35"/>
        <end position="55"/>
    </location>
</feature>
<reference evidence="9 10" key="1">
    <citation type="journal article" date="2012" name="J. Bacteriol.">
        <title>Complete Genome Sequence of the BTEX-Degrading Bacterium Pseudoxanthomonas spadix BD-a59.</title>
        <authorList>
            <person name="Lee S.H."/>
            <person name="Jin H.M."/>
            <person name="Lee H.J."/>
            <person name="Kim J.M."/>
            <person name="Jeon C.O."/>
        </authorList>
    </citation>
    <scope>NUCLEOTIDE SEQUENCE [LARGE SCALE GENOMIC DNA]</scope>
    <source>
        <strain evidence="9 10">BD-a59</strain>
    </source>
</reference>
<gene>
    <name evidence="9" type="ordered locus">DSC_09085</name>
</gene>
<evidence type="ECO:0000256" key="8">
    <source>
        <dbReference type="SAM" id="Phobius"/>
    </source>
</evidence>
<organism evidence="9 10">
    <name type="scientific">Pseudoxanthomonas spadix (strain BD-a59)</name>
    <dbReference type="NCBI Taxonomy" id="1045855"/>
    <lineage>
        <taxon>Bacteria</taxon>
        <taxon>Pseudomonadati</taxon>
        <taxon>Pseudomonadota</taxon>
        <taxon>Gammaproteobacteria</taxon>
        <taxon>Lysobacterales</taxon>
        <taxon>Lysobacteraceae</taxon>
        <taxon>Pseudoxanthomonas</taxon>
    </lineage>
</organism>
<dbReference type="GO" id="GO:0022857">
    <property type="term" value="F:transmembrane transporter activity"/>
    <property type="evidence" value="ECO:0007669"/>
    <property type="project" value="InterPro"/>
</dbReference>
<proteinExistence type="inferred from homology"/>
<dbReference type="HOGENOM" id="CLU_085305_3_3_6"/>
<evidence type="ECO:0000313" key="9">
    <source>
        <dbReference type="EMBL" id="AER56467.1"/>
    </source>
</evidence>
<dbReference type="PANTHER" id="PTHR30558">
    <property type="entry name" value="EXBD MEMBRANE COMPONENT OF PMF-DRIVEN MACROMOLECULE IMPORT SYSTEM"/>
    <property type="match status" value="1"/>
</dbReference>
<dbReference type="STRING" id="1045855.DSC_09085"/>
<keyword evidence="4 7" id="KW-0812">Transmembrane</keyword>
<keyword evidence="7" id="KW-0813">Transport</keyword>
<keyword evidence="3" id="KW-1003">Cell membrane</keyword>
<evidence type="ECO:0000256" key="6">
    <source>
        <dbReference type="ARBA" id="ARBA00023136"/>
    </source>
</evidence>
<dbReference type="EMBL" id="CP003093">
    <property type="protein sequence ID" value="AER56467.1"/>
    <property type="molecule type" value="Genomic_DNA"/>
</dbReference>
<comment type="subcellular location">
    <subcellularLocation>
        <location evidence="1">Cell membrane</location>
        <topology evidence="1">Single-pass membrane protein</topology>
    </subcellularLocation>
    <subcellularLocation>
        <location evidence="7">Cell membrane</location>
        <topology evidence="7">Single-pass type II membrane protein</topology>
    </subcellularLocation>
</comment>
<dbReference type="AlphaFoldDB" id="G7UWG0"/>
<evidence type="ECO:0000256" key="1">
    <source>
        <dbReference type="ARBA" id="ARBA00004162"/>
    </source>
</evidence>
<dbReference type="GO" id="GO:0015031">
    <property type="term" value="P:protein transport"/>
    <property type="evidence" value="ECO:0007669"/>
    <property type="project" value="UniProtKB-KW"/>
</dbReference>
<dbReference type="Gene3D" id="3.30.420.270">
    <property type="match status" value="1"/>
</dbReference>